<evidence type="ECO:0000313" key="2">
    <source>
        <dbReference type="Proteomes" id="UP000184749"/>
    </source>
</evidence>
<name>A0A1L5NJ44_9HYPH</name>
<reference evidence="1 2" key="1">
    <citation type="submission" date="2016-09" db="EMBL/GenBank/DDBJ databases">
        <title>The complete genome sequences of Rhizobium gallicum, symbiovars gallicum and phaseoli, symbionts associated to common bean (Phaseolus vulgaris).</title>
        <authorList>
            <person name="Bustos P."/>
            <person name="Santamaria R.I."/>
            <person name="Perez-Carrascal O.M."/>
            <person name="Juarez S."/>
            <person name="Lozano L."/>
            <person name="Martinez-Flores I."/>
            <person name="Martinez-Romero E."/>
            <person name="Cevallos M."/>
            <person name="Romero D."/>
            <person name="Davila G."/>
            <person name="Gonzalez V."/>
        </authorList>
    </citation>
    <scope>NUCLEOTIDE SEQUENCE [LARGE SCALE GENOMIC DNA]</scope>
    <source>
        <strain evidence="1 2">IE4872</strain>
    </source>
</reference>
<evidence type="ECO:0000313" key="1">
    <source>
        <dbReference type="EMBL" id="APO67923.1"/>
    </source>
</evidence>
<organism evidence="1 2">
    <name type="scientific">Rhizobium gallicum</name>
    <dbReference type="NCBI Taxonomy" id="56730"/>
    <lineage>
        <taxon>Bacteria</taxon>
        <taxon>Pseudomonadati</taxon>
        <taxon>Pseudomonadota</taxon>
        <taxon>Alphaproteobacteria</taxon>
        <taxon>Hyphomicrobiales</taxon>
        <taxon>Rhizobiaceae</taxon>
        <taxon>Rhizobium/Agrobacterium group</taxon>
        <taxon>Rhizobium</taxon>
    </lineage>
</organism>
<accession>A0A1L5NJ44</accession>
<gene>
    <name evidence="1" type="ORF">IE4872_CH02309</name>
</gene>
<dbReference type="Proteomes" id="UP000184749">
    <property type="component" value="Chromosome"/>
</dbReference>
<dbReference type="EMBL" id="CP017101">
    <property type="protein sequence ID" value="APO67923.1"/>
    <property type="molecule type" value="Genomic_DNA"/>
</dbReference>
<dbReference type="RefSeq" id="WP_335727751.1">
    <property type="nucleotide sequence ID" value="NZ_CP017101.1"/>
</dbReference>
<dbReference type="AlphaFoldDB" id="A0A1L5NJ44"/>
<sequence>MVEARTAGDASIVAASCELDSHGGRFSAAEDVTTMNASAFRNDKLYTVVEIEHGRRLERGVIEGDIAVDNIRPAQA</sequence>
<protein>
    <submittedName>
        <fullName evidence="1">Uncharacterized protein</fullName>
    </submittedName>
</protein>
<proteinExistence type="predicted"/>